<dbReference type="GO" id="GO:0005384">
    <property type="term" value="F:manganese ion transmembrane transporter activity"/>
    <property type="evidence" value="ECO:0007669"/>
    <property type="project" value="InterPro"/>
</dbReference>
<evidence type="ECO:0000313" key="11">
    <source>
        <dbReference type="EMBL" id="CCO14737.1"/>
    </source>
</evidence>
<proteinExistence type="inferred from homology"/>
<organism evidence="11 12">
    <name type="scientific">Bathycoccus prasinos</name>
    <dbReference type="NCBI Taxonomy" id="41875"/>
    <lineage>
        <taxon>Eukaryota</taxon>
        <taxon>Viridiplantae</taxon>
        <taxon>Chlorophyta</taxon>
        <taxon>Mamiellophyceae</taxon>
        <taxon>Mamiellales</taxon>
        <taxon>Bathycoccaceae</taxon>
        <taxon>Bathycoccus</taxon>
    </lineage>
</organism>
<keyword evidence="3" id="KW-0408">Iron</keyword>
<name>K8EA88_9CHLO</name>
<protein>
    <submittedName>
        <fullName evidence="11">Uncharacterized protein</fullName>
    </submittedName>
</protein>
<evidence type="ECO:0000256" key="9">
    <source>
        <dbReference type="SAM" id="MobiDB-lite"/>
    </source>
</evidence>
<comment type="similarity">
    <text evidence="2">Belongs to the CCC1 family.</text>
</comment>
<evidence type="ECO:0000256" key="1">
    <source>
        <dbReference type="ARBA" id="ARBA00004128"/>
    </source>
</evidence>
<keyword evidence="6 10" id="KW-1133">Transmembrane helix</keyword>
<dbReference type="EMBL" id="FO082277">
    <property type="protein sequence ID" value="CCO14737.1"/>
    <property type="molecule type" value="Genomic_DNA"/>
</dbReference>
<dbReference type="PANTHER" id="PTHR31851">
    <property type="entry name" value="FE(2+)/MN(2+) TRANSPORTER PCL1"/>
    <property type="match status" value="1"/>
</dbReference>
<evidence type="ECO:0000256" key="3">
    <source>
        <dbReference type="ARBA" id="ARBA00022496"/>
    </source>
</evidence>
<dbReference type="OrthoDB" id="73465at2759"/>
<dbReference type="Proteomes" id="UP000198341">
    <property type="component" value="Chromosome 2"/>
</dbReference>
<feature type="transmembrane region" description="Helical" evidence="10">
    <location>
        <begin position="203"/>
        <end position="226"/>
    </location>
</feature>
<keyword evidence="3" id="KW-0813">Transport</keyword>
<keyword evidence="5 10" id="KW-0812">Transmembrane</keyword>
<dbReference type="GeneID" id="19017641"/>
<dbReference type="STRING" id="41875.K8EA88"/>
<evidence type="ECO:0000256" key="5">
    <source>
        <dbReference type="ARBA" id="ARBA00022692"/>
    </source>
</evidence>
<dbReference type="GO" id="GO:0006826">
    <property type="term" value="P:iron ion transport"/>
    <property type="evidence" value="ECO:0007669"/>
    <property type="project" value="UniProtKB-KW"/>
</dbReference>
<evidence type="ECO:0000256" key="7">
    <source>
        <dbReference type="ARBA" id="ARBA00023136"/>
    </source>
</evidence>
<dbReference type="GO" id="GO:0005774">
    <property type="term" value="C:vacuolar membrane"/>
    <property type="evidence" value="ECO:0007669"/>
    <property type="project" value="UniProtKB-SubCell"/>
</dbReference>
<keyword evidence="7 10" id="KW-0472">Membrane</keyword>
<feature type="transmembrane region" description="Helical" evidence="10">
    <location>
        <begin position="238"/>
        <end position="258"/>
    </location>
</feature>
<gene>
    <name evidence="11" type="ORF">Bathy02g05280</name>
</gene>
<dbReference type="Pfam" id="PF01988">
    <property type="entry name" value="VIT1"/>
    <property type="match status" value="1"/>
</dbReference>
<evidence type="ECO:0000313" key="12">
    <source>
        <dbReference type="Proteomes" id="UP000198341"/>
    </source>
</evidence>
<dbReference type="KEGG" id="bpg:Bathy02g05280"/>
<evidence type="ECO:0000256" key="2">
    <source>
        <dbReference type="ARBA" id="ARBA00007049"/>
    </source>
</evidence>
<comment type="catalytic activity">
    <reaction evidence="8">
        <text>Fe(2+)(in) = Fe(2+)(out)</text>
        <dbReference type="Rhea" id="RHEA:28486"/>
        <dbReference type="ChEBI" id="CHEBI:29033"/>
    </reaction>
    <physiologicalReaction direction="left-to-right" evidence="8">
        <dbReference type="Rhea" id="RHEA:28487"/>
    </physiologicalReaction>
</comment>
<feature type="region of interest" description="Disordered" evidence="9">
    <location>
        <begin position="21"/>
        <end position="54"/>
    </location>
</feature>
<evidence type="ECO:0000256" key="8">
    <source>
        <dbReference type="ARBA" id="ARBA00044464"/>
    </source>
</evidence>
<keyword evidence="3" id="KW-0410">Iron transport</keyword>
<reference evidence="11 12" key="1">
    <citation type="submission" date="2011-10" db="EMBL/GenBank/DDBJ databases">
        <authorList>
            <person name="Genoscope - CEA"/>
        </authorList>
    </citation>
    <scope>NUCLEOTIDE SEQUENCE [LARGE SCALE GENOMIC DNA]</scope>
    <source>
        <strain evidence="11 12">RCC 1105</strain>
    </source>
</reference>
<comment type="subcellular location">
    <subcellularLocation>
        <location evidence="1">Vacuole membrane</location>
        <topology evidence="1">Multi-pass membrane protein</topology>
    </subcellularLocation>
</comment>
<keyword evidence="3" id="KW-0406">Ion transport</keyword>
<dbReference type="GO" id="GO:0030026">
    <property type="term" value="P:intracellular manganese ion homeostasis"/>
    <property type="evidence" value="ECO:0007669"/>
    <property type="project" value="InterPro"/>
</dbReference>
<evidence type="ECO:0000256" key="4">
    <source>
        <dbReference type="ARBA" id="ARBA00022554"/>
    </source>
</evidence>
<feature type="transmembrane region" description="Helical" evidence="10">
    <location>
        <begin position="270"/>
        <end position="290"/>
    </location>
</feature>
<evidence type="ECO:0000256" key="10">
    <source>
        <dbReference type="SAM" id="Phobius"/>
    </source>
</evidence>
<keyword evidence="12" id="KW-1185">Reference proteome</keyword>
<accession>K8EA88</accession>
<sequence length="299" mass="32254">MNLTRRLSAAKDAFNENDVAASRAAHESKANASTVTPRARNSTPGNTTNNTNDGEIKYDAEEAHAGAGGKYVKSLVFGGLDGIITTFAVVAASKGGSLSTEIVLLMGFANLFADGLSMGFGDFLSSKAEHEYATTEKKREKWEFDNFPEGEKREMVEIYMQRGMKEEDATIIIETMSKYEDIFVDVMMVEELGLMPPEEESSFMNGLVTFVAFSLFGFVPLMPYLIGRLAKSGSEDALFVSACALTAFTLFSLGAAKAKFTNQAQVKSGFFMLMNGGLAAICAYLVSWGISEGLGVKSP</sequence>
<dbReference type="AlphaFoldDB" id="K8EA88"/>
<feature type="compositionally biased region" description="Polar residues" evidence="9">
    <location>
        <begin position="30"/>
        <end position="45"/>
    </location>
</feature>
<dbReference type="eggNOG" id="KOG4473">
    <property type="taxonomic scope" value="Eukaryota"/>
</dbReference>
<dbReference type="CDD" id="cd02434">
    <property type="entry name" value="Nodulin-21_like_3"/>
    <property type="match status" value="1"/>
</dbReference>
<dbReference type="RefSeq" id="XP_007514497.1">
    <property type="nucleotide sequence ID" value="XM_007514435.1"/>
</dbReference>
<keyword evidence="4" id="KW-0926">Vacuole</keyword>
<evidence type="ECO:0000256" key="6">
    <source>
        <dbReference type="ARBA" id="ARBA00022989"/>
    </source>
</evidence>
<dbReference type="InterPro" id="IPR008217">
    <property type="entry name" value="Ccc1_fam"/>
</dbReference>